<evidence type="ECO:0000256" key="3">
    <source>
        <dbReference type="ARBA" id="ARBA00022801"/>
    </source>
</evidence>
<dbReference type="GO" id="GO:0016787">
    <property type="term" value="F:hydrolase activity"/>
    <property type="evidence" value="ECO:0007669"/>
    <property type="project" value="UniProtKB-KW"/>
</dbReference>
<dbReference type="SMART" id="SM00849">
    <property type="entry name" value="Lactamase_B"/>
    <property type="match status" value="1"/>
</dbReference>
<keyword evidence="3 6" id="KW-0378">Hydrolase</keyword>
<dbReference type="EMBL" id="QOZG01000016">
    <property type="protein sequence ID" value="RCS21707.1"/>
    <property type="molecule type" value="Genomic_DNA"/>
</dbReference>
<gene>
    <name evidence="6" type="ORF">DUT91_22245</name>
</gene>
<dbReference type="InterPro" id="IPR006311">
    <property type="entry name" value="TAT_signal"/>
</dbReference>
<protein>
    <submittedName>
        <fullName evidence="6">MBL fold metallo-hydrolase</fullName>
    </submittedName>
</protein>
<keyword evidence="4" id="KW-0862">Zinc</keyword>
<dbReference type="AlphaFoldDB" id="A0A368JX24"/>
<dbReference type="SUPFAM" id="SSF56281">
    <property type="entry name" value="Metallo-hydrolase/oxidoreductase"/>
    <property type="match status" value="1"/>
</dbReference>
<proteinExistence type="inferred from homology"/>
<dbReference type="Proteomes" id="UP000253420">
    <property type="component" value="Unassembled WGS sequence"/>
</dbReference>
<dbReference type="InterPro" id="IPR036866">
    <property type="entry name" value="RibonucZ/Hydroxyglut_hydro"/>
</dbReference>
<keyword evidence="7" id="KW-1185">Reference proteome</keyword>
<evidence type="ECO:0000256" key="4">
    <source>
        <dbReference type="ARBA" id="ARBA00022833"/>
    </source>
</evidence>
<keyword evidence="2" id="KW-0479">Metal-binding</keyword>
<dbReference type="Pfam" id="PF00753">
    <property type="entry name" value="Lactamase_B"/>
    <property type="match status" value="1"/>
</dbReference>
<evidence type="ECO:0000313" key="7">
    <source>
        <dbReference type="Proteomes" id="UP000253420"/>
    </source>
</evidence>
<evidence type="ECO:0000256" key="1">
    <source>
        <dbReference type="ARBA" id="ARBA00007749"/>
    </source>
</evidence>
<evidence type="ECO:0000259" key="5">
    <source>
        <dbReference type="SMART" id="SM00849"/>
    </source>
</evidence>
<dbReference type="CDD" id="cd07720">
    <property type="entry name" value="OPHC2-like_MBL-fold"/>
    <property type="match status" value="1"/>
</dbReference>
<name>A0A368JX24_9HYPH</name>
<evidence type="ECO:0000256" key="2">
    <source>
        <dbReference type="ARBA" id="ARBA00022723"/>
    </source>
</evidence>
<dbReference type="InterPro" id="IPR001279">
    <property type="entry name" value="Metallo-B-lactamas"/>
</dbReference>
<reference evidence="6 7" key="1">
    <citation type="submission" date="2018-07" db="EMBL/GenBank/DDBJ databases">
        <title>The draft genome of Phyllobacterium salinisoli.</title>
        <authorList>
            <person name="Liu L."/>
            <person name="Li L."/>
            <person name="Zhang X."/>
            <person name="Liang L."/>
        </authorList>
    </citation>
    <scope>NUCLEOTIDE SEQUENCE [LARGE SCALE GENOMIC DNA]</scope>
    <source>
        <strain evidence="6 7">LLAN61</strain>
    </source>
</reference>
<feature type="domain" description="Metallo-beta-lactamase" evidence="5">
    <location>
        <begin position="87"/>
        <end position="290"/>
    </location>
</feature>
<accession>A0A368JX24</accession>
<organism evidence="6 7">
    <name type="scientific">Phyllobacterium salinisoli</name>
    <dbReference type="NCBI Taxonomy" id="1899321"/>
    <lineage>
        <taxon>Bacteria</taxon>
        <taxon>Pseudomonadati</taxon>
        <taxon>Pseudomonadota</taxon>
        <taxon>Alphaproteobacteria</taxon>
        <taxon>Hyphomicrobiales</taxon>
        <taxon>Phyllobacteriaceae</taxon>
        <taxon>Phyllobacterium</taxon>
    </lineage>
</organism>
<dbReference type="InterPro" id="IPR051013">
    <property type="entry name" value="MBL_superfamily_lactonases"/>
</dbReference>
<evidence type="ECO:0000313" key="6">
    <source>
        <dbReference type="EMBL" id="RCS21707.1"/>
    </source>
</evidence>
<dbReference type="PROSITE" id="PS51318">
    <property type="entry name" value="TAT"/>
    <property type="match status" value="1"/>
</dbReference>
<dbReference type="OrthoDB" id="9773738at2"/>
<dbReference type="GO" id="GO:0046872">
    <property type="term" value="F:metal ion binding"/>
    <property type="evidence" value="ECO:0007669"/>
    <property type="project" value="UniProtKB-KW"/>
</dbReference>
<dbReference type="Gene3D" id="3.60.15.10">
    <property type="entry name" value="Ribonuclease Z/Hydroxyacylglutathione hydrolase-like"/>
    <property type="match status" value="1"/>
</dbReference>
<comment type="caution">
    <text evidence="6">The sequence shown here is derived from an EMBL/GenBank/DDBJ whole genome shotgun (WGS) entry which is preliminary data.</text>
</comment>
<dbReference type="PANTHER" id="PTHR42978:SF6">
    <property type="entry name" value="QUORUM-QUENCHING LACTONASE YTNP-RELATED"/>
    <property type="match status" value="1"/>
</dbReference>
<dbReference type="RefSeq" id="WP_114442663.1">
    <property type="nucleotide sequence ID" value="NZ_QOZG01000016.1"/>
</dbReference>
<comment type="similarity">
    <text evidence="1">Belongs to the metallo-beta-lactamase superfamily.</text>
</comment>
<sequence>MTNFYPNSINRREFFSLAAGAALAGVAGVPAHAQAIHRFDHGDFDIAVFSDGFLTLSADILLPDATPEVREPILRSMGGDKTGARVQANVPLIRYGNDLILIDNGAGGNFQPSSGRLADNLRSTGVDPASITKVVFTHAHPDHSGATTTADGKVLYPNAKYFIGQAEWDFWTDKDFEMRRPVALHGFAKGAQRDLFAVADRITRVKEGDEIVPGMSVVNTPGHTPGHISIELAGRDNLIVTGDACTNDVIFFQHPQWHFGFDTDAELALKNRRDLLDRAANEKLKLLGYHWTYPGVGYAEIKGNAYRFVAA</sequence>
<dbReference type="PANTHER" id="PTHR42978">
    <property type="entry name" value="QUORUM-QUENCHING LACTONASE YTNP-RELATED-RELATED"/>
    <property type="match status" value="1"/>
</dbReference>